<accession>A0ABV7BLG1</accession>
<comment type="similarity">
    <text evidence="2">Belongs to the membrane fusion protein (MFP) (TC 8.A.1) family.</text>
</comment>
<evidence type="ECO:0000259" key="7">
    <source>
        <dbReference type="Pfam" id="PF25917"/>
    </source>
</evidence>
<feature type="domain" description="Multidrug resistance protein MdtA-like barrel-sandwich hybrid" evidence="7">
    <location>
        <begin position="65"/>
        <end position="202"/>
    </location>
</feature>
<evidence type="ECO:0000256" key="1">
    <source>
        <dbReference type="ARBA" id="ARBA00004196"/>
    </source>
</evidence>
<dbReference type="InterPro" id="IPR058626">
    <property type="entry name" value="MdtA-like_b-barrel"/>
</dbReference>
<name>A0ABV7BLG1_9PROT</name>
<dbReference type="Pfam" id="PF25944">
    <property type="entry name" value="Beta-barrel_RND"/>
    <property type="match status" value="1"/>
</dbReference>
<keyword evidence="5" id="KW-0732">Signal</keyword>
<keyword evidence="11" id="KW-1185">Reference proteome</keyword>
<evidence type="ECO:0000259" key="6">
    <source>
        <dbReference type="Pfam" id="PF25876"/>
    </source>
</evidence>
<evidence type="ECO:0000259" key="9">
    <source>
        <dbReference type="Pfam" id="PF25967"/>
    </source>
</evidence>
<dbReference type="NCBIfam" id="TIGR01730">
    <property type="entry name" value="RND_mfp"/>
    <property type="match status" value="1"/>
</dbReference>
<proteinExistence type="inferred from homology"/>
<feature type="coiled-coil region" evidence="3">
    <location>
        <begin position="106"/>
        <end position="133"/>
    </location>
</feature>
<feature type="compositionally biased region" description="Low complexity" evidence="4">
    <location>
        <begin position="391"/>
        <end position="409"/>
    </location>
</feature>
<evidence type="ECO:0000259" key="8">
    <source>
        <dbReference type="Pfam" id="PF25944"/>
    </source>
</evidence>
<feature type="chain" id="PRO_5046084199" evidence="5">
    <location>
        <begin position="32"/>
        <end position="409"/>
    </location>
</feature>
<dbReference type="RefSeq" id="WP_216833823.1">
    <property type="nucleotide sequence ID" value="NZ_JAFNJS010000001.1"/>
</dbReference>
<feature type="domain" description="Multidrug resistance protein MdtA-like alpha-helical hairpin" evidence="6">
    <location>
        <begin position="107"/>
        <end position="175"/>
    </location>
</feature>
<feature type="signal peptide" evidence="5">
    <location>
        <begin position="1"/>
        <end position="31"/>
    </location>
</feature>
<dbReference type="Pfam" id="PF25967">
    <property type="entry name" value="RND-MFP_C"/>
    <property type="match status" value="1"/>
</dbReference>
<protein>
    <submittedName>
        <fullName evidence="10">Efflux RND transporter periplasmic adaptor subunit</fullName>
    </submittedName>
</protein>
<evidence type="ECO:0000256" key="4">
    <source>
        <dbReference type="SAM" id="MobiDB-lite"/>
    </source>
</evidence>
<evidence type="ECO:0000256" key="5">
    <source>
        <dbReference type="SAM" id="SignalP"/>
    </source>
</evidence>
<reference evidence="11" key="1">
    <citation type="journal article" date="2019" name="Int. J. Syst. Evol. Microbiol.">
        <title>The Global Catalogue of Microorganisms (GCM) 10K type strain sequencing project: providing services to taxonomists for standard genome sequencing and annotation.</title>
        <authorList>
            <consortium name="The Broad Institute Genomics Platform"/>
            <consortium name="The Broad Institute Genome Sequencing Center for Infectious Disease"/>
            <person name="Wu L."/>
            <person name="Ma J."/>
        </authorList>
    </citation>
    <scope>NUCLEOTIDE SEQUENCE [LARGE SCALE GENOMIC DNA]</scope>
    <source>
        <strain evidence="11">CGMCC 1.16855</strain>
    </source>
</reference>
<evidence type="ECO:0000256" key="3">
    <source>
        <dbReference type="SAM" id="Coils"/>
    </source>
</evidence>
<feature type="domain" description="Multidrug resistance protein MdtA-like C-terminal permuted SH3" evidence="9">
    <location>
        <begin position="312"/>
        <end position="373"/>
    </location>
</feature>
<feature type="region of interest" description="Disordered" evidence="4">
    <location>
        <begin position="378"/>
        <end position="409"/>
    </location>
</feature>
<organism evidence="10 11">
    <name type="scientific">Falsiroseomonas tokyonensis</name>
    <dbReference type="NCBI Taxonomy" id="430521"/>
    <lineage>
        <taxon>Bacteria</taxon>
        <taxon>Pseudomonadati</taxon>
        <taxon>Pseudomonadota</taxon>
        <taxon>Alphaproteobacteria</taxon>
        <taxon>Acetobacterales</taxon>
        <taxon>Roseomonadaceae</taxon>
        <taxon>Falsiroseomonas</taxon>
    </lineage>
</organism>
<dbReference type="InterPro" id="IPR058627">
    <property type="entry name" value="MdtA-like_C"/>
</dbReference>
<keyword evidence="3" id="KW-0175">Coiled coil</keyword>
<dbReference type="PANTHER" id="PTHR30158:SF3">
    <property type="entry name" value="MULTIDRUG EFFLUX PUMP SUBUNIT ACRA-RELATED"/>
    <property type="match status" value="1"/>
</dbReference>
<dbReference type="Pfam" id="PF25876">
    <property type="entry name" value="HH_MFP_RND"/>
    <property type="match status" value="1"/>
</dbReference>
<dbReference type="InterPro" id="IPR058625">
    <property type="entry name" value="MdtA-like_BSH"/>
</dbReference>
<dbReference type="EMBL" id="JBHRSB010000001">
    <property type="protein sequence ID" value="MFC2998451.1"/>
    <property type="molecule type" value="Genomic_DNA"/>
</dbReference>
<dbReference type="InterPro" id="IPR006143">
    <property type="entry name" value="RND_pump_MFP"/>
</dbReference>
<evidence type="ECO:0000256" key="2">
    <source>
        <dbReference type="ARBA" id="ARBA00009477"/>
    </source>
</evidence>
<dbReference type="Proteomes" id="UP001595420">
    <property type="component" value="Unassembled WGS sequence"/>
</dbReference>
<dbReference type="InterPro" id="IPR058624">
    <property type="entry name" value="MdtA-like_HH"/>
</dbReference>
<evidence type="ECO:0000313" key="11">
    <source>
        <dbReference type="Proteomes" id="UP001595420"/>
    </source>
</evidence>
<dbReference type="PANTHER" id="PTHR30158">
    <property type="entry name" value="ACRA/E-RELATED COMPONENT OF DRUG EFFLUX TRANSPORTER"/>
    <property type="match status" value="1"/>
</dbReference>
<dbReference type="Pfam" id="PF25917">
    <property type="entry name" value="BSH_RND"/>
    <property type="match status" value="1"/>
</dbReference>
<evidence type="ECO:0000313" key="10">
    <source>
        <dbReference type="EMBL" id="MFC2998451.1"/>
    </source>
</evidence>
<comment type="caution">
    <text evidence="10">The sequence shown here is derived from an EMBL/GenBank/DDBJ whole genome shotgun (WGS) entry which is preliminary data.</text>
</comment>
<feature type="domain" description="Multidrug resistance protein MdtA-like beta-barrel" evidence="8">
    <location>
        <begin position="238"/>
        <end position="303"/>
    </location>
</feature>
<comment type="subcellular location">
    <subcellularLocation>
        <location evidence="1">Cell envelope</location>
    </subcellularLocation>
</comment>
<gene>
    <name evidence="10" type="ORF">ACFOD3_01020</name>
</gene>
<sequence length="409" mass="43483">MPKQHQAAPRAAFSASAALLGLCLLAAPAQAQFGPQGPPAVGVVEVERRPVRESTEFVGRVEAQNRVELRARVTGFLQERTFREGQEVTEGQVLFRLERPPFEAEVARARASVASAEAELQNANSALARARDLVRSSAGTQVNVENATAAQRTAQATLLGAQAQLRVAEINLGYTEIAAPFAGKVGRSTFSVGAVVGPTSDTLATVVSQDPMRVSFPVNLRTGTELRDRYATRGGAEAVRVRIRLVTGEIYNQVGRIEFIDPQVDRNTDTVLVRALIPNPPRGPANSDGSVDRELIDGMFVNVFVEGAEPVQAVVIPRSAVLQDQGGNYVWVLDAENKPARRPLTLGRSIADQVVVERGLETGERVVVEGVQRVRAGQAVQPGPATPPMRAPGAAPGAQPAAQPAGRQG</sequence>